<dbReference type="InterPro" id="IPR008927">
    <property type="entry name" value="6-PGluconate_DH-like_C_sf"/>
</dbReference>
<feature type="domain" description="Mannitol dehydrogenase C-terminal" evidence="5">
    <location>
        <begin position="208"/>
        <end position="367"/>
    </location>
</feature>
<evidence type="ECO:0000256" key="3">
    <source>
        <dbReference type="ARBA" id="ARBA00048615"/>
    </source>
</evidence>
<accession>A0AAW6UBB0</accession>
<organism evidence="6 7">
    <name type="scientific">Peloplasma aerotolerans</name>
    <dbReference type="NCBI Taxonomy" id="3044389"/>
    <lineage>
        <taxon>Bacteria</taxon>
        <taxon>Bacillati</taxon>
        <taxon>Mycoplasmatota</taxon>
        <taxon>Mollicutes</taxon>
        <taxon>Acholeplasmatales</taxon>
        <taxon>Acholeplasmataceae</taxon>
        <taxon>Peloplasma</taxon>
    </lineage>
</organism>
<dbReference type="InterPro" id="IPR036291">
    <property type="entry name" value="NAD(P)-bd_dom_sf"/>
</dbReference>
<evidence type="ECO:0000259" key="5">
    <source>
        <dbReference type="Pfam" id="PF08125"/>
    </source>
</evidence>
<dbReference type="Gene3D" id="3.40.50.720">
    <property type="entry name" value="NAD(P)-binding Rossmann-like Domain"/>
    <property type="match status" value="1"/>
</dbReference>
<dbReference type="InterPro" id="IPR013118">
    <property type="entry name" value="Mannitol_DH_C"/>
</dbReference>
<name>A0AAW6UBB0_9MOLU</name>
<evidence type="ECO:0000256" key="1">
    <source>
        <dbReference type="ARBA" id="ARBA00023002"/>
    </source>
</evidence>
<dbReference type="AlphaFoldDB" id="A0AAW6UBB0"/>
<dbReference type="GO" id="GO:0005829">
    <property type="term" value="C:cytosol"/>
    <property type="evidence" value="ECO:0007669"/>
    <property type="project" value="TreeGrafter"/>
</dbReference>
<proteinExistence type="predicted"/>
<dbReference type="EMBL" id="JASCXW010000011">
    <property type="protein sequence ID" value="MDI6452806.1"/>
    <property type="molecule type" value="Genomic_DNA"/>
</dbReference>
<evidence type="ECO:0000256" key="2">
    <source>
        <dbReference type="ARBA" id="ARBA00023027"/>
    </source>
</evidence>
<evidence type="ECO:0000313" key="7">
    <source>
        <dbReference type="Proteomes" id="UP001431532"/>
    </source>
</evidence>
<keyword evidence="7" id="KW-1185">Reference proteome</keyword>
<dbReference type="InterPro" id="IPR013328">
    <property type="entry name" value="6PGD_dom2"/>
</dbReference>
<dbReference type="SUPFAM" id="SSF48179">
    <property type="entry name" value="6-phosphogluconate dehydrogenase C-terminal domain-like"/>
    <property type="match status" value="1"/>
</dbReference>
<dbReference type="SUPFAM" id="SSF51735">
    <property type="entry name" value="NAD(P)-binding Rossmann-fold domains"/>
    <property type="match status" value="1"/>
</dbReference>
<evidence type="ECO:0000259" key="4">
    <source>
        <dbReference type="Pfam" id="PF01232"/>
    </source>
</evidence>
<dbReference type="Pfam" id="PF01232">
    <property type="entry name" value="Mannitol_dh"/>
    <property type="match status" value="1"/>
</dbReference>
<sequence length="401" mass="45371">MKKAVMYGAGNIGRGFIGQLLSQSGYEVIFLDINEKIIDTLNKDRKYKITTVSNENEQQIIIENIRAINTKTHEKEAIDAIATCDLMATAVGANVLKYIAPIVAKGILRRYETQKEVLNILLCENLLHVDKYLKNLIKNELGEESNLVLRNVGFVEASIGRMVPVMLEATYPTDITVESFEVLHTDKDGYIGELPVIKKMIAYAPFEVYIRRKLFMHNMGHAVTAYLAAIKGYTYIHEAISDIEIKYCVYACGIESAQAIATDGYPLKELINFYDRLIYRFNNKQLKDTVERVGRDTKRKLASNDRIVGAINLCKEKHIPYAYLLLGVASGLLFELDESQHSLEVFNDAKTDLRKAITKHTGISNDEDTEVISRLYAMLQKKDLTSAISFCEKFKSEKIVD</sequence>
<dbReference type="Gene3D" id="1.10.1040.10">
    <property type="entry name" value="N-(1-d-carboxylethyl)-l-norvaline Dehydrogenase, domain 2"/>
    <property type="match status" value="1"/>
</dbReference>
<protein>
    <recommendedName>
        <fullName evidence="8">Mannitol-1-phosphate 5-dehydrogenase</fullName>
    </recommendedName>
</protein>
<dbReference type="InterPro" id="IPR013131">
    <property type="entry name" value="Mannitol_DH_N"/>
</dbReference>
<keyword evidence="1" id="KW-0560">Oxidoreductase</keyword>
<dbReference type="GO" id="GO:0008926">
    <property type="term" value="F:mannitol-1-phosphate 5-dehydrogenase activity"/>
    <property type="evidence" value="ECO:0007669"/>
    <property type="project" value="UniProtKB-EC"/>
</dbReference>
<dbReference type="PANTHER" id="PTHR30524">
    <property type="entry name" value="MANNITOL-1-PHOSPHATE 5-DEHYDROGENASE"/>
    <property type="match status" value="1"/>
</dbReference>
<dbReference type="RefSeq" id="WP_282839231.1">
    <property type="nucleotide sequence ID" value="NZ_JASCXW010000011.1"/>
</dbReference>
<gene>
    <name evidence="6" type="ORF">QJ521_04450</name>
</gene>
<reference evidence="6" key="1">
    <citation type="submission" date="2023-05" db="EMBL/GenBank/DDBJ databases">
        <title>Mariniplasma microaerophilum sp. nov., a novel anaerobic mollicute isolated from terrestrial mud volcano, Taman Peninsula, Russia.</title>
        <authorList>
            <person name="Khomyakova M.A."/>
            <person name="Merkel A.Y."/>
            <person name="Slobodkin A.I."/>
        </authorList>
    </citation>
    <scope>NUCLEOTIDE SEQUENCE</scope>
    <source>
        <strain evidence="6">M4Ah</strain>
    </source>
</reference>
<feature type="domain" description="Mannitol dehydrogenase N-terminal" evidence="4">
    <location>
        <begin position="3"/>
        <end position="193"/>
    </location>
</feature>
<dbReference type="Proteomes" id="UP001431532">
    <property type="component" value="Unassembled WGS sequence"/>
</dbReference>
<dbReference type="Pfam" id="PF08125">
    <property type="entry name" value="Mannitol_dh_C"/>
    <property type="match status" value="1"/>
</dbReference>
<dbReference type="GO" id="GO:0019592">
    <property type="term" value="P:mannitol catabolic process"/>
    <property type="evidence" value="ECO:0007669"/>
    <property type="project" value="TreeGrafter"/>
</dbReference>
<keyword evidence="2" id="KW-0520">NAD</keyword>
<comment type="caution">
    <text evidence="6">The sequence shown here is derived from an EMBL/GenBank/DDBJ whole genome shotgun (WGS) entry which is preliminary data.</text>
</comment>
<comment type="catalytic activity">
    <reaction evidence="3">
        <text>D-mannitol 1-phosphate + NAD(+) = beta-D-fructose 6-phosphate + NADH + H(+)</text>
        <dbReference type="Rhea" id="RHEA:19661"/>
        <dbReference type="ChEBI" id="CHEBI:15378"/>
        <dbReference type="ChEBI" id="CHEBI:57540"/>
        <dbReference type="ChEBI" id="CHEBI:57634"/>
        <dbReference type="ChEBI" id="CHEBI:57945"/>
        <dbReference type="ChEBI" id="CHEBI:61381"/>
        <dbReference type="EC" id="1.1.1.17"/>
    </reaction>
</comment>
<evidence type="ECO:0000313" key="6">
    <source>
        <dbReference type="EMBL" id="MDI6452806.1"/>
    </source>
</evidence>
<dbReference type="PANTHER" id="PTHR30524:SF0">
    <property type="entry name" value="ALTRONATE OXIDOREDUCTASE-RELATED"/>
    <property type="match status" value="1"/>
</dbReference>
<evidence type="ECO:0008006" key="8">
    <source>
        <dbReference type="Google" id="ProtNLM"/>
    </source>
</evidence>